<sequence>MKMKKKLLVAALFALAGTSAMAQSAFEGFYGQAGIGYSAVSPSLSNSSLTIPSGTNYPFSTSISNSNSFNGVLSAGYTFNLDKQFTLGLGVDYQPFAGQEANYSMTNNSLSPATSTGKWKQNNAYNIYIAPGVAVTKDSLVYAKLGYAATQVKSTPTGGTSGTDNLNGYLVGLGYKQIITGGLYGFGEVNYTSYSNTTSSGSGPWAGGGTYTVKSTVSANAMNVLVGVGYKF</sequence>
<evidence type="ECO:0000313" key="6">
    <source>
        <dbReference type="Proteomes" id="UP000218069"/>
    </source>
</evidence>
<dbReference type="Pfam" id="PF13505">
    <property type="entry name" value="OMP_b-brl"/>
    <property type="match status" value="1"/>
</dbReference>
<organism evidence="5 6">
    <name type="scientific">Polynucleobacter meluiroseus</name>
    <dbReference type="NCBI Taxonomy" id="1938814"/>
    <lineage>
        <taxon>Bacteria</taxon>
        <taxon>Pseudomonadati</taxon>
        <taxon>Pseudomonadota</taxon>
        <taxon>Betaproteobacteria</taxon>
        <taxon>Burkholderiales</taxon>
        <taxon>Burkholderiaceae</taxon>
        <taxon>Polynucleobacter</taxon>
    </lineage>
</organism>
<gene>
    <name evidence="5" type="ORF">SAMN06295945_1101</name>
</gene>
<proteinExistence type="predicted"/>
<dbReference type="InterPro" id="IPR011250">
    <property type="entry name" value="OMP/PagP_B-barrel"/>
</dbReference>
<evidence type="ECO:0000256" key="2">
    <source>
        <dbReference type="ARBA" id="ARBA00022729"/>
    </source>
</evidence>
<accession>A0A240E1G1</accession>
<evidence type="ECO:0000256" key="1">
    <source>
        <dbReference type="ARBA" id="ARBA00004442"/>
    </source>
</evidence>
<keyword evidence="6" id="KW-1185">Reference proteome</keyword>
<evidence type="ECO:0000259" key="4">
    <source>
        <dbReference type="Pfam" id="PF13505"/>
    </source>
</evidence>
<dbReference type="InterPro" id="IPR027385">
    <property type="entry name" value="Beta-barrel_OMP"/>
</dbReference>
<dbReference type="Proteomes" id="UP000218069">
    <property type="component" value="Unassembled WGS sequence"/>
</dbReference>
<feature type="domain" description="Outer membrane protein beta-barrel" evidence="4">
    <location>
        <begin position="9"/>
        <end position="232"/>
    </location>
</feature>
<name>A0A240E1G1_9BURK</name>
<keyword evidence="2 3" id="KW-0732">Signal</keyword>
<dbReference type="AlphaFoldDB" id="A0A240E1G1"/>
<protein>
    <submittedName>
        <fullName evidence="5">Opacity protein</fullName>
    </submittedName>
</protein>
<feature type="chain" id="PRO_5013009295" evidence="3">
    <location>
        <begin position="23"/>
        <end position="232"/>
    </location>
</feature>
<dbReference type="GO" id="GO:0009279">
    <property type="term" value="C:cell outer membrane"/>
    <property type="evidence" value="ECO:0007669"/>
    <property type="project" value="UniProtKB-SubCell"/>
</dbReference>
<dbReference type="SUPFAM" id="SSF56925">
    <property type="entry name" value="OMPA-like"/>
    <property type="match status" value="1"/>
</dbReference>
<evidence type="ECO:0000313" key="5">
    <source>
        <dbReference type="EMBL" id="SNX28754.1"/>
    </source>
</evidence>
<reference evidence="6" key="1">
    <citation type="submission" date="2017-08" db="EMBL/GenBank/DDBJ databases">
        <authorList>
            <person name="Varghese N."/>
            <person name="Submissions S."/>
        </authorList>
    </citation>
    <scope>NUCLEOTIDE SEQUENCE [LARGE SCALE GENOMIC DNA]</scope>
    <source>
        <strain evidence="6">AP-Melu-1000-B4</strain>
    </source>
</reference>
<comment type="subcellular location">
    <subcellularLocation>
        <location evidence="1">Cell outer membrane</location>
    </subcellularLocation>
</comment>
<dbReference type="RefSeq" id="WP_207760222.1">
    <property type="nucleotide sequence ID" value="NZ_OANS01000003.1"/>
</dbReference>
<evidence type="ECO:0000256" key="3">
    <source>
        <dbReference type="SAM" id="SignalP"/>
    </source>
</evidence>
<dbReference type="EMBL" id="OANS01000003">
    <property type="protein sequence ID" value="SNX28754.1"/>
    <property type="molecule type" value="Genomic_DNA"/>
</dbReference>
<feature type="signal peptide" evidence="3">
    <location>
        <begin position="1"/>
        <end position="22"/>
    </location>
</feature>